<sequence length="163" mass="17591">MDTRVASATELAARIQRAHGPELKSLLTDLTSPSDHRSGRRLHRLGPVPSMEDATIKLTLVAEVVELGWFAPGPAPSGTCVTLSLAAHHEETGLHAEIPADECEAWVRALVGHAWMRFVYRCECSAGPASASVDSYRLYLDSFHRPAGKPVEVPAEGCRPLDG</sequence>
<dbReference type="AlphaFoldDB" id="A0AAX3EIN9"/>
<gene>
    <name evidence="1" type="ORF">NL394_00820</name>
</gene>
<protein>
    <submittedName>
        <fullName evidence="1">Uncharacterized protein</fullName>
    </submittedName>
</protein>
<evidence type="ECO:0000313" key="2">
    <source>
        <dbReference type="Proteomes" id="UP001163293"/>
    </source>
</evidence>
<dbReference type="EMBL" id="CP101185">
    <property type="protein sequence ID" value="UYV97826.1"/>
    <property type="molecule type" value="Genomic_DNA"/>
</dbReference>
<keyword evidence="2" id="KW-1185">Reference proteome</keyword>
<name>A0AAX3EIN9_PAEUR</name>
<accession>A0AAX3EIN9</accession>
<evidence type="ECO:0000313" key="1">
    <source>
        <dbReference type="EMBL" id="UYV97826.1"/>
    </source>
</evidence>
<dbReference type="Proteomes" id="UP001163293">
    <property type="component" value="Chromosome"/>
</dbReference>
<dbReference type="RefSeq" id="WP_069695991.1">
    <property type="nucleotide sequence ID" value="NZ_CP043010.1"/>
</dbReference>
<organism evidence="1 2">
    <name type="scientific">Paenarthrobacter ureafaciens</name>
    <dbReference type="NCBI Taxonomy" id="37931"/>
    <lineage>
        <taxon>Bacteria</taxon>
        <taxon>Bacillati</taxon>
        <taxon>Actinomycetota</taxon>
        <taxon>Actinomycetes</taxon>
        <taxon>Micrococcales</taxon>
        <taxon>Micrococcaceae</taxon>
        <taxon>Paenarthrobacter</taxon>
    </lineage>
</organism>
<proteinExistence type="predicted"/>
<reference evidence="1" key="1">
    <citation type="submission" date="2022-07" db="EMBL/GenBank/DDBJ databases">
        <authorList>
            <person name="Wu T."/>
        </authorList>
    </citation>
    <scope>NUCLEOTIDE SEQUENCE</scope>
    <source>
        <strain evidence="1">SD-1</strain>
    </source>
</reference>